<feature type="transmembrane region" description="Helical" evidence="1">
    <location>
        <begin position="89"/>
        <end position="108"/>
    </location>
</feature>
<organism evidence="2 3">
    <name type="scientific">Arthrobacter caoxuetaonis</name>
    <dbReference type="NCBI Taxonomy" id="2886935"/>
    <lineage>
        <taxon>Bacteria</taxon>
        <taxon>Bacillati</taxon>
        <taxon>Actinomycetota</taxon>
        <taxon>Actinomycetes</taxon>
        <taxon>Micrococcales</taxon>
        <taxon>Micrococcaceae</taxon>
        <taxon>Arthrobacter</taxon>
    </lineage>
</organism>
<feature type="transmembrane region" description="Helical" evidence="1">
    <location>
        <begin position="23"/>
        <end position="51"/>
    </location>
</feature>
<keyword evidence="1" id="KW-0812">Transmembrane</keyword>
<dbReference type="RefSeq" id="WP_227897459.1">
    <property type="nucleotide sequence ID" value="NZ_CP099467.1"/>
</dbReference>
<keyword evidence="3" id="KW-1185">Reference proteome</keyword>
<comment type="caution">
    <text evidence="2">The sequence shown here is derived from an EMBL/GenBank/DDBJ whole genome shotgun (WGS) entry which is preliminary data.</text>
</comment>
<keyword evidence="1" id="KW-1133">Transmembrane helix</keyword>
<reference evidence="2" key="1">
    <citation type="submission" date="2021-10" db="EMBL/GenBank/DDBJ databases">
        <title>Novel species in genus Arthrobacter.</title>
        <authorList>
            <person name="Liu Y."/>
        </authorList>
    </citation>
    <scope>NUCLEOTIDE SEQUENCE</scope>
    <source>
        <strain evidence="2">Zg-Y453</strain>
    </source>
</reference>
<evidence type="ECO:0000256" key="1">
    <source>
        <dbReference type="SAM" id="Phobius"/>
    </source>
</evidence>
<dbReference type="EMBL" id="JAJFZV010000018">
    <property type="protein sequence ID" value="MCC3299473.1"/>
    <property type="molecule type" value="Genomic_DNA"/>
</dbReference>
<protein>
    <submittedName>
        <fullName evidence="2">Uncharacterized protein</fullName>
    </submittedName>
</protein>
<gene>
    <name evidence="2" type="ORF">LJ757_16895</name>
</gene>
<proteinExistence type="predicted"/>
<dbReference type="AlphaFoldDB" id="A0A9X1SDR8"/>
<accession>A0A9X1SDR8</accession>
<sequence length="111" mass="11685">MITIPTAVPMASTVNLKGGWESFWTAITAGFPTITNMMTIVGVILVVFALLKWAWDRRRGGGMGQGAQPLWGALIPGAILAAPDMLFPILLGILDLVINVVISLINAATPG</sequence>
<keyword evidence="1" id="KW-0472">Membrane</keyword>
<feature type="transmembrane region" description="Helical" evidence="1">
    <location>
        <begin position="63"/>
        <end position="83"/>
    </location>
</feature>
<dbReference type="Proteomes" id="UP001139158">
    <property type="component" value="Unassembled WGS sequence"/>
</dbReference>
<evidence type="ECO:0000313" key="2">
    <source>
        <dbReference type="EMBL" id="MCC3299473.1"/>
    </source>
</evidence>
<evidence type="ECO:0000313" key="3">
    <source>
        <dbReference type="Proteomes" id="UP001139158"/>
    </source>
</evidence>
<name>A0A9X1SDR8_9MICC</name>